<dbReference type="InterPro" id="IPR011006">
    <property type="entry name" value="CheY-like_superfamily"/>
</dbReference>
<dbReference type="SUPFAM" id="SSF55874">
    <property type="entry name" value="ATPase domain of HSP90 chaperone/DNA topoisomerase II/histidine kinase"/>
    <property type="match status" value="1"/>
</dbReference>
<feature type="transmembrane region" description="Helical" evidence="11">
    <location>
        <begin position="134"/>
        <end position="155"/>
    </location>
</feature>
<evidence type="ECO:0000256" key="9">
    <source>
        <dbReference type="PROSITE-ProRule" id="PRU00169"/>
    </source>
</evidence>
<dbReference type="STRING" id="318586.Pden_4348"/>
<evidence type="ECO:0000256" key="11">
    <source>
        <dbReference type="SAM" id="Phobius"/>
    </source>
</evidence>
<evidence type="ECO:0000256" key="2">
    <source>
        <dbReference type="ARBA" id="ARBA00012438"/>
    </source>
</evidence>
<evidence type="ECO:0000256" key="1">
    <source>
        <dbReference type="ARBA" id="ARBA00000085"/>
    </source>
</evidence>
<feature type="domain" description="Response regulatory" evidence="13">
    <location>
        <begin position="446"/>
        <end position="556"/>
    </location>
</feature>
<dbReference type="EC" id="2.7.13.3" evidence="2"/>
<keyword evidence="4" id="KW-0808">Transferase</keyword>
<dbReference type="Proteomes" id="UP000000361">
    <property type="component" value="Chromosome 2"/>
</dbReference>
<feature type="transmembrane region" description="Helical" evidence="11">
    <location>
        <begin position="31"/>
        <end position="51"/>
    </location>
</feature>
<feature type="modified residue" description="4-aspartylphosphate" evidence="9">
    <location>
        <position position="490"/>
    </location>
</feature>
<dbReference type="eggNOG" id="COG2205">
    <property type="taxonomic scope" value="Bacteria"/>
</dbReference>
<keyword evidence="11" id="KW-0812">Transmembrane</keyword>
<accession>A1BA68</accession>
<feature type="compositionally biased region" description="Basic and acidic residues" evidence="10">
    <location>
        <begin position="425"/>
        <end position="434"/>
    </location>
</feature>
<dbReference type="AlphaFoldDB" id="A1BA68"/>
<proteinExistence type="predicted"/>
<dbReference type="SUPFAM" id="SSF52172">
    <property type="entry name" value="CheY-like"/>
    <property type="match status" value="1"/>
</dbReference>
<evidence type="ECO:0000259" key="12">
    <source>
        <dbReference type="PROSITE" id="PS50109"/>
    </source>
</evidence>
<dbReference type="EMBL" id="CP000490">
    <property type="protein sequence ID" value="ABL72412.1"/>
    <property type="molecule type" value="Genomic_DNA"/>
</dbReference>
<evidence type="ECO:0000256" key="8">
    <source>
        <dbReference type="ARBA" id="ARBA00023012"/>
    </source>
</evidence>
<dbReference type="SMART" id="SM00448">
    <property type="entry name" value="REC"/>
    <property type="match status" value="1"/>
</dbReference>
<dbReference type="InterPro" id="IPR004358">
    <property type="entry name" value="Sig_transdc_His_kin-like_C"/>
</dbReference>
<dbReference type="GO" id="GO:0007234">
    <property type="term" value="P:osmosensory signaling via phosphorelay pathway"/>
    <property type="evidence" value="ECO:0007669"/>
    <property type="project" value="TreeGrafter"/>
</dbReference>
<feature type="domain" description="Histidine kinase" evidence="12">
    <location>
        <begin position="204"/>
        <end position="416"/>
    </location>
</feature>
<dbReference type="GO" id="GO:0030295">
    <property type="term" value="F:protein kinase activator activity"/>
    <property type="evidence" value="ECO:0007669"/>
    <property type="project" value="TreeGrafter"/>
</dbReference>
<comment type="catalytic activity">
    <reaction evidence="1">
        <text>ATP + protein L-histidine = ADP + protein N-phospho-L-histidine.</text>
        <dbReference type="EC" id="2.7.13.3"/>
    </reaction>
</comment>
<organism evidence="14 15">
    <name type="scientific">Paracoccus denitrificans (strain Pd 1222)</name>
    <dbReference type="NCBI Taxonomy" id="318586"/>
    <lineage>
        <taxon>Bacteria</taxon>
        <taxon>Pseudomonadati</taxon>
        <taxon>Pseudomonadota</taxon>
        <taxon>Alphaproteobacteria</taxon>
        <taxon>Rhodobacterales</taxon>
        <taxon>Paracoccaceae</taxon>
        <taxon>Paracoccus</taxon>
    </lineage>
</organism>
<evidence type="ECO:0000256" key="7">
    <source>
        <dbReference type="ARBA" id="ARBA00022840"/>
    </source>
</evidence>
<dbReference type="CDD" id="cd00082">
    <property type="entry name" value="HisKA"/>
    <property type="match status" value="1"/>
</dbReference>
<keyword evidence="15" id="KW-1185">Reference proteome</keyword>
<reference evidence="15" key="1">
    <citation type="submission" date="2006-12" db="EMBL/GenBank/DDBJ databases">
        <title>Complete sequence of chromosome 2 of Paracoccus denitrificans PD1222.</title>
        <authorList>
            <person name="Copeland A."/>
            <person name="Lucas S."/>
            <person name="Lapidus A."/>
            <person name="Barry K."/>
            <person name="Detter J.C."/>
            <person name="Glavina del Rio T."/>
            <person name="Hammon N."/>
            <person name="Israni S."/>
            <person name="Dalin E."/>
            <person name="Tice H."/>
            <person name="Pitluck S."/>
            <person name="Munk A.C."/>
            <person name="Brettin T."/>
            <person name="Bruce D."/>
            <person name="Han C."/>
            <person name="Tapia R."/>
            <person name="Gilna P."/>
            <person name="Schmutz J."/>
            <person name="Larimer F."/>
            <person name="Land M."/>
            <person name="Hauser L."/>
            <person name="Kyrpides N."/>
            <person name="Lykidis A."/>
            <person name="Spiro S."/>
            <person name="Richardson D.J."/>
            <person name="Moir J.W.B."/>
            <person name="Ferguson S.J."/>
            <person name="van Spanning R.J.M."/>
            <person name="Richardson P."/>
        </authorList>
    </citation>
    <scope>NUCLEOTIDE SEQUENCE [LARGE SCALE GENOMIC DNA]</scope>
    <source>
        <strain evidence="15">Pd 1222</strain>
    </source>
</reference>
<dbReference type="SMART" id="SM00387">
    <property type="entry name" value="HATPase_c"/>
    <property type="match status" value="1"/>
</dbReference>
<feature type="region of interest" description="Disordered" evidence="10">
    <location>
        <begin position="413"/>
        <end position="439"/>
    </location>
</feature>
<dbReference type="Pfam" id="PF02518">
    <property type="entry name" value="HATPase_c"/>
    <property type="match status" value="1"/>
</dbReference>
<keyword evidence="7" id="KW-0067">ATP-binding</keyword>
<dbReference type="Gene3D" id="3.30.565.10">
    <property type="entry name" value="Histidine kinase-like ATPase, C-terminal domain"/>
    <property type="match status" value="1"/>
</dbReference>
<dbReference type="InterPro" id="IPR003661">
    <property type="entry name" value="HisK_dim/P_dom"/>
</dbReference>
<name>A1BA68_PARDP</name>
<dbReference type="GO" id="GO:0000155">
    <property type="term" value="F:phosphorelay sensor kinase activity"/>
    <property type="evidence" value="ECO:0007669"/>
    <property type="project" value="InterPro"/>
</dbReference>
<dbReference type="Pfam" id="PF00512">
    <property type="entry name" value="HisKA"/>
    <property type="match status" value="1"/>
</dbReference>
<evidence type="ECO:0000256" key="3">
    <source>
        <dbReference type="ARBA" id="ARBA00022553"/>
    </source>
</evidence>
<protein>
    <recommendedName>
        <fullName evidence="2">histidine kinase</fullName>
        <ecNumber evidence="2">2.7.13.3</ecNumber>
    </recommendedName>
</protein>
<dbReference type="OrthoDB" id="9816309at2"/>
<dbReference type="EnsemblBacteria" id="ABL72412">
    <property type="protein sequence ID" value="ABL72412"/>
    <property type="gene ID" value="Pden_4348"/>
</dbReference>
<dbReference type="PANTHER" id="PTHR42878">
    <property type="entry name" value="TWO-COMPONENT HISTIDINE KINASE"/>
    <property type="match status" value="1"/>
</dbReference>
<dbReference type="PRINTS" id="PR00344">
    <property type="entry name" value="BCTRLSENSOR"/>
</dbReference>
<dbReference type="InterPro" id="IPR001789">
    <property type="entry name" value="Sig_transdc_resp-reg_receiver"/>
</dbReference>
<keyword evidence="6 14" id="KW-0418">Kinase</keyword>
<dbReference type="InterPro" id="IPR050351">
    <property type="entry name" value="BphY/WalK/GraS-like"/>
</dbReference>
<evidence type="ECO:0000313" key="15">
    <source>
        <dbReference type="Proteomes" id="UP000000361"/>
    </source>
</evidence>
<evidence type="ECO:0000256" key="4">
    <source>
        <dbReference type="ARBA" id="ARBA00022679"/>
    </source>
</evidence>
<keyword evidence="8" id="KW-0902">Two-component regulatory system</keyword>
<dbReference type="Gene3D" id="1.10.287.130">
    <property type="match status" value="1"/>
</dbReference>
<gene>
    <name evidence="14" type="ordered locus">Pden_4348</name>
</gene>
<dbReference type="PANTHER" id="PTHR42878:SF7">
    <property type="entry name" value="SENSOR HISTIDINE KINASE GLRK"/>
    <property type="match status" value="1"/>
</dbReference>
<dbReference type="InterPro" id="IPR036097">
    <property type="entry name" value="HisK_dim/P_sf"/>
</dbReference>
<dbReference type="SUPFAM" id="SSF47384">
    <property type="entry name" value="Homodimeric domain of signal transducing histidine kinase"/>
    <property type="match status" value="1"/>
</dbReference>
<sequence>MGMLTAARLRRAISGTRRPDSSYDAEAGQSLVRVVLTVVVAAYAMIGNLLELVDESADLVFQIYMPVFMTVTCLMFAAIRLWPGVYHWRRIFCMVLDFGTLTLLMTLGGPFMAPMASLLLWVTVGFGMRYGTRYLVGATVAALVSLMLIAVFSPFWRAQPYLVATFVLTSLIVPFYANLLLADTREAYRSADAANLAKSRFLAQASHDLRQPIHAISLFTNCLREAGLAPSERQMVENIEHSLQSVRRMFRSLLDIATLDSGGVVPRMQPVPLGAILRDVVTQHQEAARRAGVELRLVETGLTVESDPGLLTVMLQNLVSNAVKYAPGARVLIGCRRHGSGVDVLVIDRGIGVAPEHQPHLFEEFYRVQPPGRDVEGVGLGLAIVQRMAQLIGAGVELRSIPGRGTTVALTGLRATEPPPAPPHPDGHPDDRPRSSPPQSLLQGLRVLLIEDDPAVLLSTQMLMERWGCTVHAHEQPPRDVPPCDMIVADFDLNGPLTGGDAIAIARAALGAPIPAIVITAHDEARVRERLGEAGLPILPKPMRPAELRALMLSLRLERGG</sequence>
<dbReference type="InterPro" id="IPR005467">
    <property type="entry name" value="His_kinase_dom"/>
</dbReference>
<keyword evidence="5" id="KW-0547">Nucleotide-binding</keyword>
<dbReference type="HOGENOM" id="CLU_000445_114_75_5"/>
<dbReference type="InterPro" id="IPR003594">
    <property type="entry name" value="HATPase_dom"/>
</dbReference>
<dbReference type="SMART" id="SM00388">
    <property type="entry name" value="HisKA"/>
    <property type="match status" value="1"/>
</dbReference>
<evidence type="ECO:0000256" key="5">
    <source>
        <dbReference type="ARBA" id="ARBA00022741"/>
    </source>
</evidence>
<evidence type="ECO:0000313" key="14">
    <source>
        <dbReference type="EMBL" id="ABL72412.1"/>
    </source>
</evidence>
<evidence type="ECO:0000259" key="13">
    <source>
        <dbReference type="PROSITE" id="PS50110"/>
    </source>
</evidence>
<dbReference type="PROSITE" id="PS50109">
    <property type="entry name" value="HIS_KIN"/>
    <property type="match status" value="1"/>
</dbReference>
<keyword evidence="11" id="KW-1133">Transmembrane helix</keyword>
<dbReference type="Gene3D" id="3.40.50.2300">
    <property type="match status" value="1"/>
</dbReference>
<feature type="transmembrane region" description="Helical" evidence="11">
    <location>
        <begin position="63"/>
        <end position="82"/>
    </location>
</feature>
<keyword evidence="3 9" id="KW-0597">Phosphoprotein</keyword>
<dbReference type="GO" id="GO:0000156">
    <property type="term" value="F:phosphorelay response regulator activity"/>
    <property type="evidence" value="ECO:0007669"/>
    <property type="project" value="TreeGrafter"/>
</dbReference>
<evidence type="ECO:0000256" key="10">
    <source>
        <dbReference type="SAM" id="MobiDB-lite"/>
    </source>
</evidence>
<dbReference type="GO" id="GO:0005524">
    <property type="term" value="F:ATP binding"/>
    <property type="evidence" value="ECO:0007669"/>
    <property type="project" value="UniProtKB-KW"/>
</dbReference>
<dbReference type="eggNOG" id="COG0784">
    <property type="taxonomic scope" value="Bacteria"/>
</dbReference>
<feature type="transmembrane region" description="Helical" evidence="11">
    <location>
        <begin position="161"/>
        <end position="181"/>
    </location>
</feature>
<dbReference type="KEGG" id="pde:Pden_4348"/>
<dbReference type="PROSITE" id="PS50110">
    <property type="entry name" value="RESPONSE_REGULATORY"/>
    <property type="match status" value="1"/>
</dbReference>
<keyword evidence="11" id="KW-0472">Membrane</keyword>
<dbReference type="InterPro" id="IPR036890">
    <property type="entry name" value="HATPase_C_sf"/>
</dbReference>
<evidence type="ECO:0000256" key="6">
    <source>
        <dbReference type="ARBA" id="ARBA00022777"/>
    </source>
</evidence>
<feature type="transmembrane region" description="Helical" evidence="11">
    <location>
        <begin position="102"/>
        <end position="122"/>
    </location>
</feature>